<evidence type="ECO:0000256" key="1">
    <source>
        <dbReference type="ARBA" id="ARBA00000915"/>
    </source>
</evidence>
<dbReference type="EMBL" id="JBHTBR010000002">
    <property type="protein sequence ID" value="MFC7291140.1"/>
    <property type="molecule type" value="Genomic_DNA"/>
</dbReference>
<comment type="pathway">
    <text evidence="2">Amino-acid biosynthesis; L-histidine biosynthesis; L-histidine from 5-phospho-alpha-D-ribose 1-diphosphate: step 1/9.</text>
</comment>
<evidence type="ECO:0000256" key="4">
    <source>
        <dbReference type="ARBA" id="ARBA00020998"/>
    </source>
</evidence>
<keyword evidence="13" id="KW-1185">Reference proteome</keyword>
<keyword evidence="5" id="KW-0028">Amino-acid biosynthesis</keyword>
<dbReference type="GO" id="GO:0003879">
    <property type="term" value="F:ATP phosphoribosyltransferase activity"/>
    <property type="evidence" value="ECO:0007669"/>
    <property type="project" value="UniProtKB-EC"/>
</dbReference>
<organism evidence="12 13">
    <name type="scientific">Hirschia litorea</name>
    <dbReference type="NCBI Taxonomy" id="1199156"/>
    <lineage>
        <taxon>Bacteria</taxon>
        <taxon>Pseudomonadati</taxon>
        <taxon>Pseudomonadota</taxon>
        <taxon>Alphaproteobacteria</taxon>
        <taxon>Hyphomonadales</taxon>
        <taxon>Hyphomonadaceae</taxon>
        <taxon>Hirschia</taxon>
    </lineage>
</organism>
<evidence type="ECO:0000256" key="9">
    <source>
        <dbReference type="ARBA" id="ARBA00024861"/>
    </source>
</evidence>
<dbReference type="InterPro" id="IPR013820">
    <property type="entry name" value="ATP_PRibTrfase_cat"/>
</dbReference>
<evidence type="ECO:0000256" key="8">
    <source>
        <dbReference type="ARBA" id="ARBA00023102"/>
    </source>
</evidence>
<dbReference type="EC" id="2.4.2.17" evidence="3 10"/>
<dbReference type="RefSeq" id="WP_382166334.1">
    <property type="nucleotide sequence ID" value="NZ_JBHTBR010000002.1"/>
</dbReference>
<evidence type="ECO:0000256" key="3">
    <source>
        <dbReference type="ARBA" id="ARBA00011946"/>
    </source>
</evidence>
<keyword evidence="7 12" id="KW-0808">Transferase</keyword>
<evidence type="ECO:0000256" key="7">
    <source>
        <dbReference type="ARBA" id="ARBA00022679"/>
    </source>
</evidence>
<evidence type="ECO:0000256" key="10">
    <source>
        <dbReference type="NCBIfam" id="TIGR00070"/>
    </source>
</evidence>
<keyword evidence="8" id="KW-0368">Histidine biosynthesis</keyword>
<reference evidence="13" key="1">
    <citation type="journal article" date="2019" name="Int. J. Syst. Evol. Microbiol.">
        <title>The Global Catalogue of Microorganisms (GCM) 10K type strain sequencing project: providing services to taxonomists for standard genome sequencing and annotation.</title>
        <authorList>
            <consortium name="The Broad Institute Genomics Platform"/>
            <consortium name="The Broad Institute Genome Sequencing Center for Infectious Disease"/>
            <person name="Wu L."/>
            <person name="Ma J."/>
        </authorList>
    </citation>
    <scope>NUCLEOTIDE SEQUENCE [LARGE SCALE GENOMIC DNA]</scope>
    <source>
        <strain evidence="13">CCUG 51308</strain>
    </source>
</reference>
<dbReference type="InterPro" id="IPR018198">
    <property type="entry name" value="ATP_PRibTrfase_CS"/>
</dbReference>
<name>A0ABW2IK03_9PROT</name>
<comment type="caution">
    <text evidence="12">The sequence shown here is derived from an EMBL/GenBank/DDBJ whole genome shotgun (WGS) entry which is preliminary data.</text>
</comment>
<evidence type="ECO:0000313" key="12">
    <source>
        <dbReference type="EMBL" id="MFC7291140.1"/>
    </source>
</evidence>
<dbReference type="PROSITE" id="PS01316">
    <property type="entry name" value="ATP_P_PHORIBOSYLTR"/>
    <property type="match status" value="1"/>
</dbReference>
<evidence type="ECO:0000256" key="2">
    <source>
        <dbReference type="ARBA" id="ARBA00004667"/>
    </source>
</evidence>
<dbReference type="SUPFAM" id="SSF53850">
    <property type="entry name" value="Periplasmic binding protein-like II"/>
    <property type="match status" value="1"/>
</dbReference>
<feature type="domain" description="ATP phosphoribosyltransferase catalytic" evidence="11">
    <location>
        <begin position="55"/>
        <end position="218"/>
    </location>
</feature>
<dbReference type="Proteomes" id="UP001596492">
    <property type="component" value="Unassembled WGS sequence"/>
</dbReference>
<evidence type="ECO:0000256" key="5">
    <source>
        <dbReference type="ARBA" id="ARBA00022605"/>
    </source>
</evidence>
<comment type="function">
    <text evidence="9">Catalyzes the condensation of ATP and 5-phosphoribose 1-diphosphate to form N'-(5'-phosphoribosyl)-ATP (PR-ATP). Has a crucial role in the pathway because the rate of histidine biosynthesis seems to be controlled primarily by regulation of HisG enzymatic activity.</text>
</comment>
<gene>
    <name evidence="12" type="primary">hisG</name>
    <name evidence="12" type="ORF">ACFQS8_05895</name>
</gene>
<keyword evidence="6 12" id="KW-0328">Glycosyltransferase</keyword>
<protein>
    <recommendedName>
        <fullName evidence="4 10">ATP phosphoribosyltransferase</fullName>
        <ecNumber evidence="3 10">2.4.2.17</ecNumber>
    </recommendedName>
</protein>
<evidence type="ECO:0000259" key="11">
    <source>
        <dbReference type="Pfam" id="PF01634"/>
    </source>
</evidence>
<dbReference type="Pfam" id="PF01634">
    <property type="entry name" value="HisG"/>
    <property type="match status" value="1"/>
</dbReference>
<sequence>MSKLILAIPSKGRLKEQTEEYLAEAGFKLKQTNGDRGYSAELRGVEGVEMRLMSASEIARGVLNGEIHLGVTGEDLLREKAPTKMENDVHLLKALGFGFARLIVAAPQSWIDVESMSDLDEVGADYQERTGQRMRVATKYLRLAREFFAKTGVGHYRIVESAGATEGAPATGAAELIVDITSTGSTLTANGLKIIGDGEILASQAQLAASKNADWNETTLATLRGLLDNIEARQRAKQLSLVKFQNGVSESDLKNIFCMESARIFPNGEAFCPHNEVQNVSRALANLGGAPVSVQKLEYIYESENLVFNSFLQELT</sequence>
<dbReference type="NCBIfam" id="TIGR00070">
    <property type="entry name" value="hisG"/>
    <property type="match status" value="1"/>
</dbReference>
<proteinExistence type="predicted"/>
<dbReference type="InterPro" id="IPR001348">
    <property type="entry name" value="ATP_PRibTrfase_HisG"/>
</dbReference>
<dbReference type="PANTHER" id="PTHR21403">
    <property type="entry name" value="ATP PHOSPHORIBOSYLTRANSFERASE ATP-PRTASE"/>
    <property type="match status" value="1"/>
</dbReference>
<accession>A0ABW2IK03</accession>
<dbReference type="CDD" id="cd13593">
    <property type="entry name" value="PBP2_HisGL3"/>
    <property type="match status" value="1"/>
</dbReference>
<evidence type="ECO:0000256" key="6">
    <source>
        <dbReference type="ARBA" id="ARBA00022676"/>
    </source>
</evidence>
<dbReference type="Gene3D" id="3.40.190.10">
    <property type="entry name" value="Periplasmic binding protein-like II"/>
    <property type="match status" value="2"/>
</dbReference>
<evidence type="ECO:0000313" key="13">
    <source>
        <dbReference type="Proteomes" id="UP001596492"/>
    </source>
</evidence>
<dbReference type="PANTHER" id="PTHR21403:SF8">
    <property type="entry name" value="ATP PHOSPHORIBOSYLTRANSFERASE"/>
    <property type="match status" value="1"/>
</dbReference>
<comment type="catalytic activity">
    <reaction evidence="1">
        <text>1-(5-phospho-beta-D-ribosyl)-ATP + diphosphate = 5-phospho-alpha-D-ribose 1-diphosphate + ATP</text>
        <dbReference type="Rhea" id="RHEA:18473"/>
        <dbReference type="ChEBI" id="CHEBI:30616"/>
        <dbReference type="ChEBI" id="CHEBI:33019"/>
        <dbReference type="ChEBI" id="CHEBI:58017"/>
        <dbReference type="ChEBI" id="CHEBI:73183"/>
        <dbReference type="EC" id="2.4.2.17"/>
    </reaction>
</comment>